<reference evidence="2" key="2">
    <citation type="submission" date="2020-09" db="EMBL/GenBank/DDBJ databases">
        <authorList>
            <person name="Sun Q."/>
            <person name="Zhou Y."/>
        </authorList>
    </citation>
    <scope>NUCLEOTIDE SEQUENCE</scope>
    <source>
        <strain evidence="2">CGMCC 4.7430</strain>
    </source>
</reference>
<feature type="compositionally biased region" description="Basic residues" evidence="1">
    <location>
        <begin position="100"/>
        <end position="110"/>
    </location>
</feature>
<accession>A0A918A5C0</accession>
<gene>
    <name evidence="2" type="ORF">GCM10012278_24970</name>
</gene>
<keyword evidence="3" id="KW-1185">Reference proteome</keyword>
<evidence type="ECO:0000313" key="2">
    <source>
        <dbReference type="EMBL" id="GGP05438.1"/>
    </source>
</evidence>
<sequence>MSAPDAPEPYWEPYLRPRGDHIRIKETSCCGVYEWASQGGQFFVLRAVYPEGYEEAGRGCYKHAREVWVMLIAGFEKRHRCKDPDDVIAEAWWRSRTRLARRRPRPKRSRTSAGGAAPGDA</sequence>
<evidence type="ECO:0000313" key="3">
    <source>
        <dbReference type="Proteomes" id="UP000660745"/>
    </source>
</evidence>
<comment type="caution">
    <text evidence="2">The sequence shown here is derived from an EMBL/GenBank/DDBJ whole genome shotgun (WGS) entry which is preliminary data.</text>
</comment>
<feature type="region of interest" description="Disordered" evidence="1">
    <location>
        <begin position="100"/>
        <end position="121"/>
    </location>
</feature>
<name>A0A918A5C0_9ACTN</name>
<evidence type="ECO:0000256" key="1">
    <source>
        <dbReference type="SAM" id="MobiDB-lite"/>
    </source>
</evidence>
<protein>
    <submittedName>
        <fullName evidence="2">Uncharacterized protein</fullName>
    </submittedName>
</protein>
<dbReference type="AlphaFoldDB" id="A0A918A5C0"/>
<reference evidence="2" key="1">
    <citation type="journal article" date="2014" name="Int. J. Syst. Evol. Microbiol.">
        <title>Complete genome sequence of Corynebacterium casei LMG S-19264T (=DSM 44701T), isolated from a smear-ripened cheese.</title>
        <authorList>
            <consortium name="US DOE Joint Genome Institute (JGI-PGF)"/>
            <person name="Walter F."/>
            <person name="Albersmeier A."/>
            <person name="Kalinowski J."/>
            <person name="Ruckert C."/>
        </authorList>
    </citation>
    <scope>NUCLEOTIDE SEQUENCE</scope>
    <source>
        <strain evidence="2">CGMCC 4.7430</strain>
    </source>
</reference>
<proteinExistence type="predicted"/>
<organism evidence="2 3">
    <name type="scientific">Nonomuraea glycinis</name>
    <dbReference type="NCBI Taxonomy" id="2047744"/>
    <lineage>
        <taxon>Bacteria</taxon>
        <taxon>Bacillati</taxon>
        <taxon>Actinomycetota</taxon>
        <taxon>Actinomycetes</taxon>
        <taxon>Streptosporangiales</taxon>
        <taxon>Streptosporangiaceae</taxon>
        <taxon>Nonomuraea</taxon>
    </lineage>
</organism>
<dbReference type="EMBL" id="BMNK01000003">
    <property type="protein sequence ID" value="GGP05438.1"/>
    <property type="molecule type" value="Genomic_DNA"/>
</dbReference>
<dbReference type="Proteomes" id="UP000660745">
    <property type="component" value="Unassembled WGS sequence"/>
</dbReference>